<feature type="region of interest" description="Disordered" evidence="2">
    <location>
        <begin position="799"/>
        <end position="823"/>
    </location>
</feature>
<comment type="caution">
    <text evidence="4">The sequence shown here is derived from an EMBL/GenBank/DDBJ whole genome shotgun (WGS) entry which is preliminary data.</text>
</comment>
<protein>
    <recommendedName>
        <fullName evidence="3">LNS2/PITP domain-containing protein</fullName>
    </recommendedName>
</protein>
<dbReference type="Proteomes" id="UP000813462">
    <property type="component" value="Unassembled WGS sequence"/>
</dbReference>
<dbReference type="InterPro" id="IPR013209">
    <property type="entry name" value="LNS2"/>
</dbReference>
<dbReference type="Pfam" id="PF04571">
    <property type="entry name" value="Lipin_N"/>
    <property type="match status" value="1"/>
</dbReference>
<dbReference type="PANTHER" id="PTHR12181">
    <property type="entry name" value="LIPIN"/>
    <property type="match status" value="1"/>
</dbReference>
<dbReference type="InterPro" id="IPR036412">
    <property type="entry name" value="HAD-like_sf"/>
</dbReference>
<feature type="domain" description="LNS2/PITP" evidence="3">
    <location>
        <begin position="892"/>
        <end position="1067"/>
    </location>
</feature>
<comment type="similarity">
    <text evidence="1">Belongs to the lipin family.</text>
</comment>
<sequence length="1238" mass="138135">MQAVGRFGSYISGPFHPFGGAVDIIVVEQPDGSIKSSPWYVRFGKFQGVLRAKEKVINISVNGVEASFNMYLDNKGEAYFLSEVDVEEGESVSYPFSSGDETDRKPEDNRMPLTSKSCNFPADDLKKVDQIDVSNEKILRRTNSRRSRIFGLVFGRRSMKENNYKGENDGRTVERNDSLERAEYAANLMEVKWSTNLNKNKSRKDNASPFTASHMLDGKAHKDTDAVQSQVTSSMPDKWGKKSGKETCSRNDQLGDSSQSGLETYAEETTLDISCLSPPEELVETYTLDDVPEGECEVMSEVSRYVNESVMRVTEEDANVNRALSSISDPDSHLVELQACPSRHFDEEQFFNNTDVMSPGCDISQKELETDRVKTFIYYESLESSMVRKDDTSSQTHEMLYIASGKYGEVHVCAETLHARTELISETKVYKIFNQDMVTEQLPEVIELEEQPVDGPENYSELTHSFRSCTNNYNVVSEEPTTAPKSCTQMNLVNALPNPVEKFPSQTMHNNSSDSNLGHRVQDGKTMEDENFTINSPSPSGSVDDSVMTDVENVKEEQFLFSDIDESKVMVIQTMESKFPGNMDRETSSMCCQEGIKELNESAIEKKESYSCSEISDQENLTSDFENSVGITRASSNSLCIPKCHSISGNEVRPLAKSLPNMRSYTDNCGTYDVHLLSRSLDSNSISSKWTLQSKDDSTSRKSNEDIEPQLALELLDIKDAPVLGELELEHEHANPAVADAIVLGMVSLQKCTVYELKVVRTVNHVEKTIAGDSSKSNVASSGRWRLWSVPFRRSTSRKSMEPALSDAGNSDTDDASESKIGMQGDENILRSKVVKKTVKKVVRAISPTSEQLASLNLKEGRNTVTFTFSTSMLGKQQVDASIFLWKWNTRIVISDVDGTITKREKTILAKKKLQSSMHPGRSDVLGQFMPLVGVDWSQTGVAHLFSAIKENGYQLLFLSARSISQAYRTRQFLLNLKQDGKALPDGPMVISPDGLFPSLFREVIRRTPHEFKIACLEGIKALFPSDCQPFYAGFGNRDTDEISYLKVGIPKGKIFTINPKGEVAVNRRIDTKSYKSLHALVNGMFPPTVSSEQVLFLRTSIRGITGDCRLLLLIVEVLNENLLPISFKIEKDGSSCLLSNYSGKRERDQLKAHYFEIEMLVCKLNEAGDFGLVNEAIAIGIDRANDALALPGGEVVACEMDDVPEFLLAYAPIFVCIKFVQQPLLELLHRHYSFPIS</sequence>
<dbReference type="Pfam" id="PF08235">
    <property type="entry name" value="LNS2"/>
    <property type="match status" value="1"/>
</dbReference>
<feature type="compositionally biased region" description="Basic and acidic residues" evidence="2">
    <location>
        <begin position="101"/>
        <end position="110"/>
    </location>
</feature>
<evidence type="ECO:0000256" key="1">
    <source>
        <dbReference type="ARBA" id="ARBA00005476"/>
    </source>
</evidence>
<feature type="compositionally biased region" description="Polar residues" evidence="2">
    <location>
        <begin position="226"/>
        <end position="235"/>
    </location>
</feature>
<evidence type="ECO:0000259" key="3">
    <source>
        <dbReference type="SMART" id="SM00775"/>
    </source>
</evidence>
<dbReference type="SUPFAM" id="SSF56784">
    <property type="entry name" value="HAD-like"/>
    <property type="match status" value="1"/>
</dbReference>
<feature type="region of interest" description="Disordered" evidence="2">
    <location>
        <begin position="197"/>
        <end position="261"/>
    </location>
</feature>
<dbReference type="InterPro" id="IPR031315">
    <property type="entry name" value="LNS2/PITP"/>
</dbReference>
<accession>A0A978V6S5</accession>
<dbReference type="EMBL" id="JAEACU010000006">
    <property type="protein sequence ID" value="KAH7523610.1"/>
    <property type="molecule type" value="Genomic_DNA"/>
</dbReference>
<dbReference type="GO" id="GO:0008195">
    <property type="term" value="F:phosphatidate phosphatase activity"/>
    <property type="evidence" value="ECO:0007669"/>
    <property type="project" value="TreeGrafter"/>
</dbReference>
<evidence type="ECO:0000256" key="2">
    <source>
        <dbReference type="SAM" id="MobiDB-lite"/>
    </source>
</evidence>
<evidence type="ECO:0000313" key="5">
    <source>
        <dbReference type="Proteomes" id="UP000813462"/>
    </source>
</evidence>
<dbReference type="InterPro" id="IPR026058">
    <property type="entry name" value="LIPIN"/>
</dbReference>
<evidence type="ECO:0000313" key="4">
    <source>
        <dbReference type="EMBL" id="KAH7523610.1"/>
    </source>
</evidence>
<feature type="compositionally biased region" description="Polar residues" evidence="2">
    <location>
        <begin position="250"/>
        <end position="261"/>
    </location>
</feature>
<organism evidence="4 5">
    <name type="scientific">Ziziphus jujuba var. spinosa</name>
    <dbReference type="NCBI Taxonomy" id="714518"/>
    <lineage>
        <taxon>Eukaryota</taxon>
        <taxon>Viridiplantae</taxon>
        <taxon>Streptophyta</taxon>
        <taxon>Embryophyta</taxon>
        <taxon>Tracheophyta</taxon>
        <taxon>Spermatophyta</taxon>
        <taxon>Magnoliopsida</taxon>
        <taxon>eudicotyledons</taxon>
        <taxon>Gunneridae</taxon>
        <taxon>Pentapetalae</taxon>
        <taxon>rosids</taxon>
        <taxon>fabids</taxon>
        <taxon>Rosales</taxon>
        <taxon>Rhamnaceae</taxon>
        <taxon>Paliureae</taxon>
        <taxon>Ziziphus</taxon>
    </lineage>
</organism>
<name>A0A978V6S5_ZIZJJ</name>
<feature type="compositionally biased region" description="Basic and acidic residues" evidence="2">
    <location>
        <begin position="216"/>
        <end position="225"/>
    </location>
</feature>
<dbReference type="PANTHER" id="PTHR12181:SF12">
    <property type="entry name" value="PHOSPHATIDATE PHOSPHATASE"/>
    <property type="match status" value="1"/>
</dbReference>
<dbReference type="AlphaFoldDB" id="A0A978V6S5"/>
<dbReference type="InterPro" id="IPR007651">
    <property type="entry name" value="Lipin_N"/>
</dbReference>
<dbReference type="SMART" id="SM00775">
    <property type="entry name" value="LNS2"/>
    <property type="match status" value="1"/>
</dbReference>
<reference evidence="4" key="1">
    <citation type="journal article" date="2021" name="Front. Plant Sci.">
        <title>Chromosome-Scale Genome Assembly for Chinese Sour Jujube and Insights Into Its Genome Evolution and Domestication Signature.</title>
        <authorList>
            <person name="Shen L.-Y."/>
            <person name="Luo H."/>
            <person name="Wang X.-L."/>
            <person name="Wang X.-M."/>
            <person name="Qiu X.-J."/>
            <person name="Liu H."/>
            <person name="Zhou S.-S."/>
            <person name="Jia K.-H."/>
            <person name="Nie S."/>
            <person name="Bao Y.-T."/>
            <person name="Zhang R.-G."/>
            <person name="Yun Q.-Z."/>
            <person name="Chai Y.-H."/>
            <person name="Lu J.-Y."/>
            <person name="Li Y."/>
            <person name="Zhao S.-W."/>
            <person name="Mao J.-F."/>
            <person name="Jia S.-G."/>
            <person name="Mao Y.-M."/>
        </authorList>
    </citation>
    <scope>NUCLEOTIDE SEQUENCE</scope>
    <source>
        <strain evidence="4">AT0</strain>
        <tissue evidence="4">Leaf</tissue>
    </source>
</reference>
<feature type="compositionally biased region" description="Basic and acidic residues" evidence="2">
    <location>
        <begin position="238"/>
        <end position="249"/>
    </location>
</feature>
<feature type="region of interest" description="Disordered" evidence="2">
    <location>
        <begin position="91"/>
        <end position="115"/>
    </location>
</feature>
<gene>
    <name evidence="4" type="ORF">FEM48_Zijuj06G0030200</name>
</gene>
<proteinExistence type="inferred from homology"/>